<dbReference type="Proteomes" id="UP001623660">
    <property type="component" value="Unassembled WGS sequence"/>
</dbReference>
<sequence>MDGVIFTLKEQGCSIKRVVKDKDGSYGEVEIDEYEEMEEG</sequence>
<evidence type="ECO:0000313" key="1">
    <source>
        <dbReference type="EMBL" id="MFL0198325.1"/>
    </source>
</evidence>
<evidence type="ECO:0000313" key="2">
    <source>
        <dbReference type="Proteomes" id="UP001623660"/>
    </source>
</evidence>
<reference evidence="1 2" key="1">
    <citation type="submission" date="2024-11" db="EMBL/GenBank/DDBJ databases">
        <authorList>
            <person name="Heng Y.C."/>
            <person name="Lim A.C.H."/>
            <person name="Lee J.K.Y."/>
            <person name="Kittelmann S."/>
        </authorList>
    </citation>
    <scope>NUCLEOTIDE SEQUENCE [LARGE SCALE GENOMIC DNA]</scope>
    <source>
        <strain evidence="1 2">WILCCON 0269</strain>
    </source>
</reference>
<organism evidence="1 2">
    <name type="scientific">Candidatus Clostridium eludens</name>
    <dbReference type="NCBI Taxonomy" id="3381663"/>
    <lineage>
        <taxon>Bacteria</taxon>
        <taxon>Bacillati</taxon>
        <taxon>Bacillota</taxon>
        <taxon>Clostridia</taxon>
        <taxon>Eubacteriales</taxon>
        <taxon>Clostridiaceae</taxon>
        <taxon>Clostridium</taxon>
    </lineage>
</organism>
<keyword evidence="2" id="KW-1185">Reference proteome</keyword>
<name>A0ABW8SQI9_9CLOT</name>
<comment type="caution">
    <text evidence="1">The sequence shown here is derived from an EMBL/GenBank/DDBJ whole genome shotgun (WGS) entry which is preliminary data.</text>
</comment>
<dbReference type="EMBL" id="JBJHZX010000055">
    <property type="protein sequence ID" value="MFL0198325.1"/>
    <property type="molecule type" value="Genomic_DNA"/>
</dbReference>
<gene>
    <name evidence="1" type="ORF">ACJDU8_22575</name>
</gene>
<accession>A0ABW8SQI9</accession>
<protein>
    <submittedName>
        <fullName evidence="1">Uncharacterized protein</fullName>
    </submittedName>
</protein>
<proteinExistence type="predicted"/>